<dbReference type="NCBIfam" id="TIGR02050">
    <property type="entry name" value="gshA_cyan_rel"/>
    <property type="match status" value="1"/>
</dbReference>
<comment type="similarity">
    <text evidence="5">Belongs to the glutamate--cysteine ligase type 2 family. YbdK subfamily.</text>
</comment>
<dbReference type="Proteomes" id="UP001549257">
    <property type="component" value="Unassembled WGS sequence"/>
</dbReference>
<dbReference type="EMBL" id="JBEPSJ010000001">
    <property type="protein sequence ID" value="MET4581024.1"/>
    <property type="molecule type" value="Genomic_DNA"/>
</dbReference>
<dbReference type="Pfam" id="PF04107">
    <property type="entry name" value="GCS2"/>
    <property type="match status" value="1"/>
</dbReference>
<dbReference type="RefSeq" id="WP_354023219.1">
    <property type="nucleotide sequence ID" value="NZ_JBEPSJ010000001.1"/>
</dbReference>
<evidence type="ECO:0000256" key="1">
    <source>
        <dbReference type="ARBA" id="ARBA00022598"/>
    </source>
</evidence>
<evidence type="ECO:0000256" key="3">
    <source>
        <dbReference type="ARBA" id="ARBA00022840"/>
    </source>
</evidence>
<dbReference type="InterPro" id="IPR050141">
    <property type="entry name" value="GCL_type2/YbdK_subfam"/>
</dbReference>
<dbReference type="HAMAP" id="MF_01609">
    <property type="entry name" value="Glu_cys_ligase_2"/>
    <property type="match status" value="1"/>
</dbReference>
<feature type="region of interest" description="Disordered" evidence="6">
    <location>
        <begin position="357"/>
        <end position="377"/>
    </location>
</feature>
<keyword evidence="1 5" id="KW-0436">Ligase</keyword>
<evidence type="ECO:0000256" key="2">
    <source>
        <dbReference type="ARBA" id="ARBA00022741"/>
    </source>
</evidence>
<reference evidence="7 8" key="1">
    <citation type="submission" date="2024-06" db="EMBL/GenBank/DDBJ databases">
        <title>Sorghum-associated microbial communities from plants grown in Nebraska, USA.</title>
        <authorList>
            <person name="Schachtman D."/>
        </authorList>
    </citation>
    <scope>NUCLEOTIDE SEQUENCE [LARGE SCALE GENOMIC DNA]</scope>
    <source>
        <strain evidence="7 8">2857</strain>
    </source>
</reference>
<evidence type="ECO:0000256" key="5">
    <source>
        <dbReference type="HAMAP-Rule" id="MF_01609"/>
    </source>
</evidence>
<evidence type="ECO:0000256" key="6">
    <source>
        <dbReference type="SAM" id="MobiDB-lite"/>
    </source>
</evidence>
<name>A0ABV2QJ06_9MICO</name>
<comment type="function">
    <text evidence="5">ATP-dependent carboxylate-amine ligase which exhibits weak glutamate--cysteine ligase activity.</text>
</comment>
<sequence>MRTFGIEEEFQFLDPETLRPADVGARVFDRLAADPQWRAVTHREFLASQIEHASTVFETLDDAGAALDGFRRLIAREGAGLGAIAASIGTPPDTTPFPAITDLERYHRIVREMDGVIADHQLSGLHVHVAVPSRDHGVIALNAVRPWLPLLTALASNSPLWRGHDTGYDSWRTVLLRRWTTSGSPPAFIDAADYERRVSRLLGMGGTLDRAVIMWDVRLSEHLPTIEFRMADAQLHTETTLLVAALCRAFVTHALDVPSAESAAADDSAGMPTELLSAAILHAAHFGMRRDVFNPLTGALAPAGECLNGLLRMLRGELEEAGDLEATTDAVARLRADGTGAERQRAAFQSGGLPHLGRLLAGGSTPRTLQELASDSQ</sequence>
<proteinExistence type="inferred from homology"/>
<dbReference type="InterPro" id="IPR006336">
    <property type="entry name" value="GCS2"/>
</dbReference>
<keyword evidence="3 5" id="KW-0067">ATP-binding</keyword>
<dbReference type="SUPFAM" id="SSF55931">
    <property type="entry name" value="Glutamine synthetase/guanido kinase"/>
    <property type="match status" value="1"/>
</dbReference>
<protein>
    <recommendedName>
        <fullName evidence="5">Putative glutamate--cysteine ligase 2</fullName>
        <ecNumber evidence="5">6.3.2.2</ecNumber>
    </recommendedName>
    <alternativeName>
        <fullName evidence="5">Gamma-glutamylcysteine synthetase 2</fullName>
        <shortName evidence="5">GCS 2</shortName>
        <shortName evidence="5">Gamma-GCS 2</shortName>
    </alternativeName>
</protein>
<dbReference type="GO" id="GO:0004357">
    <property type="term" value="F:glutamate-cysteine ligase activity"/>
    <property type="evidence" value="ECO:0007669"/>
    <property type="project" value="UniProtKB-EC"/>
</dbReference>
<feature type="compositionally biased region" description="Polar residues" evidence="6">
    <location>
        <begin position="365"/>
        <end position="377"/>
    </location>
</feature>
<gene>
    <name evidence="7" type="ORF">ABIE21_000514</name>
</gene>
<evidence type="ECO:0000313" key="7">
    <source>
        <dbReference type="EMBL" id="MET4581024.1"/>
    </source>
</evidence>
<evidence type="ECO:0000256" key="4">
    <source>
        <dbReference type="ARBA" id="ARBA00048819"/>
    </source>
</evidence>
<comment type="caution">
    <text evidence="7">The sequence shown here is derived from an EMBL/GenBank/DDBJ whole genome shotgun (WGS) entry which is preliminary data.</text>
</comment>
<organism evidence="7 8">
    <name type="scientific">Conyzicola nivalis</name>
    <dbReference type="NCBI Taxonomy" id="1477021"/>
    <lineage>
        <taxon>Bacteria</taxon>
        <taxon>Bacillati</taxon>
        <taxon>Actinomycetota</taxon>
        <taxon>Actinomycetes</taxon>
        <taxon>Micrococcales</taxon>
        <taxon>Microbacteriaceae</taxon>
        <taxon>Conyzicola</taxon>
    </lineage>
</organism>
<keyword evidence="8" id="KW-1185">Reference proteome</keyword>
<dbReference type="InterPro" id="IPR014746">
    <property type="entry name" value="Gln_synth/guanido_kin_cat_dom"/>
</dbReference>
<comment type="catalytic activity">
    <reaction evidence="4 5">
        <text>L-cysteine + L-glutamate + ATP = gamma-L-glutamyl-L-cysteine + ADP + phosphate + H(+)</text>
        <dbReference type="Rhea" id="RHEA:13285"/>
        <dbReference type="ChEBI" id="CHEBI:15378"/>
        <dbReference type="ChEBI" id="CHEBI:29985"/>
        <dbReference type="ChEBI" id="CHEBI:30616"/>
        <dbReference type="ChEBI" id="CHEBI:35235"/>
        <dbReference type="ChEBI" id="CHEBI:43474"/>
        <dbReference type="ChEBI" id="CHEBI:58173"/>
        <dbReference type="ChEBI" id="CHEBI:456216"/>
        <dbReference type="EC" id="6.3.2.2"/>
    </reaction>
</comment>
<dbReference type="Gene3D" id="3.30.590.20">
    <property type="match status" value="1"/>
</dbReference>
<dbReference type="PANTHER" id="PTHR36510:SF1">
    <property type="entry name" value="GLUTAMATE--CYSTEINE LIGASE 2-RELATED"/>
    <property type="match status" value="1"/>
</dbReference>
<dbReference type="EC" id="6.3.2.2" evidence="5"/>
<keyword evidence="2 5" id="KW-0547">Nucleotide-binding</keyword>
<dbReference type="PANTHER" id="PTHR36510">
    <property type="entry name" value="GLUTAMATE--CYSTEINE LIGASE 2-RELATED"/>
    <property type="match status" value="1"/>
</dbReference>
<accession>A0ABV2QJ06</accession>
<evidence type="ECO:0000313" key="8">
    <source>
        <dbReference type="Proteomes" id="UP001549257"/>
    </source>
</evidence>
<dbReference type="InterPro" id="IPR011793">
    <property type="entry name" value="YbdK"/>
</dbReference>